<gene>
    <name evidence="1" type="ORF">CCMP2556_LOCUS54319</name>
</gene>
<sequence length="304" mass="33794">MQEMSFEPNALTYAALLAVSSPKTGLELLKQMPVVSLQIYSAAVGLCQRMNDWRTGHQLIHDMRSKRCDPDVVTYSFLISCHETANRWREVPRQMVGHTFFMFFSDLRLLRGACLVHLIKRRSERLWVRCPFFQVLLVQMLFLKGKVEAYIHGPVLAAHPKLKDHLAELAKVEGLGVGWRQLAEAQGAAPVEASAEVLGAAAALQDMQESPPGYTARRTGRSVPYLLSFLEACGCPSRDQRDRPPAPPAPPLLALLRLEQLVRSTFVDARGEELLAMLLEMLHAPVSSEGSLRALLHCCDGNTA</sequence>
<dbReference type="Proteomes" id="UP001642484">
    <property type="component" value="Unassembled WGS sequence"/>
</dbReference>
<evidence type="ECO:0000313" key="1">
    <source>
        <dbReference type="EMBL" id="CAK9116847.1"/>
    </source>
</evidence>
<dbReference type="Gene3D" id="1.25.40.10">
    <property type="entry name" value="Tetratricopeptide repeat domain"/>
    <property type="match status" value="1"/>
</dbReference>
<evidence type="ECO:0000313" key="2">
    <source>
        <dbReference type="Proteomes" id="UP001642484"/>
    </source>
</evidence>
<protein>
    <recommendedName>
        <fullName evidence="3">Pentatricopeptide repeat-containing protein</fullName>
    </recommendedName>
</protein>
<accession>A0ABP0SWM8</accession>
<dbReference type="InterPro" id="IPR011990">
    <property type="entry name" value="TPR-like_helical_dom_sf"/>
</dbReference>
<keyword evidence="2" id="KW-1185">Reference proteome</keyword>
<organism evidence="1 2">
    <name type="scientific">Durusdinium trenchii</name>
    <dbReference type="NCBI Taxonomy" id="1381693"/>
    <lineage>
        <taxon>Eukaryota</taxon>
        <taxon>Sar</taxon>
        <taxon>Alveolata</taxon>
        <taxon>Dinophyceae</taxon>
        <taxon>Suessiales</taxon>
        <taxon>Symbiodiniaceae</taxon>
        <taxon>Durusdinium</taxon>
    </lineage>
</organism>
<dbReference type="EMBL" id="CAXAMN010028528">
    <property type="protein sequence ID" value="CAK9116847.1"/>
    <property type="molecule type" value="Genomic_DNA"/>
</dbReference>
<proteinExistence type="predicted"/>
<comment type="caution">
    <text evidence="1">The sequence shown here is derived from an EMBL/GenBank/DDBJ whole genome shotgun (WGS) entry which is preliminary data.</text>
</comment>
<evidence type="ECO:0008006" key="3">
    <source>
        <dbReference type="Google" id="ProtNLM"/>
    </source>
</evidence>
<name>A0ABP0SWM8_9DINO</name>
<reference evidence="1 2" key="1">
    <citation type="submission" date="2024-02" db="EMBL/GenBank/DDBJ databases">
        <authorList>
            <person name="Chen Y."/>
            <person name="Shah S."/>
            <person name="Dougan E. K."/>
            <person name="Thang M."/>
            <person name="Chan C."/>
        </authorList>
    </citation>
    <scope>NUCLEOTIDE SEQUENCE [LARGE SCALE GENOMIC DNA]</scope>
</reference>